<dbReference type="OrthoDB" id="10383231at2759"/>
<dbReference type="AlphaFoldDB" id="A0A8T1TNK7"/>
<dbReference type="Proteomes" id="UP000688947">
    <property type="component" value="Unassembled WGS sequence"/>
</dbReference>
<proteinExistence type="predicted"/>
<protein>
    <submittedName>
        <fullName evidence="1">Uncharacterized protein</fullName>
    </submittedName>
</protein>
<dbReference type="VEuPathDB" id="FungiDB:PC110_g6354"/>
<organism evidence="1 2">
    <name type="scientific">Phytophthora cactorum</name>
    <dbReference type="NCBI Taxonomy" id="29920"/>
    <lineage>
        <taxon>Eukaryota</taxon>
        <taxon>Sar</taxon>
        <taxon>Stramenopiles</taxon>
        <taxon>Oomycota</taxon>
        <taxon>Peronosporomycetes</taxon>
        <taxon>Peronosporales</taxon>
        <taxon>Peronosporaceae</taxon>
        <taxon>Phytophthora</taxon>
    </lineage>
</organism>
<evidence type="ECO:0000313" key="2">
    <source>
        <dbReference type="Proteomes" id="UP000688947"/>
    </source>
</evidence>
<sequence length="272" mass="30965">MLSPQLGAFYVTDLGEGLFEYKSCGRPREQTPVTGYSNLLSHLNSKHAGYAAECADLHATNTPSIVTFGFRNLPTTKVENKFTRAVVTMKPTTVNPLKLNMSYTALAIVHMIAKEMGTSFSLMFNSWTSHSLHFLAIYAVYVLNGERCQRPLSFSPMEDGQTAEAHLEHIASVSDFTRKTSICHQFNLAVNRFREEYQTQIDLIQNLMIQLRHIHERYCKIRDAIMAVEAVEEYVRRGHAHRRIRTAVEKLRGLDIVLPYKDHYLNATAQIV</sequence>
<dbReference type="EMBL" id="JAENGZ010001981">
    <property type="protein sequence ID" value="KAG6945395.1"/>
    <property type="molecule type" value="Genomic_DNA"/>
</dbReference>
<accession>A0A8T1TNK7</accession>
<reference evidence="1" key="1">
    <citation type="submission" date="2021-01" db="EMBL/GenBank/DDBJ databases">
        <title>Phytophthora aleatoria, a newly-described species from Pinus radiata is distinct from Phytophthora cactorum isolates based on comparative genomics.</title>
        <authorList>
            <person name="Mcdougal R."/>
            <person name="Panda P."/>
            <person name="Williams N."/>
            <person name="Studholme D.J."/>
        </authorList>
    </citation>
    <scope>NUCLEOTIDE SEQUENCE</scope>
    <source>
        <strain evidence="1">NZFS 3830</strain>
    </source>
</reference>
<name>A0A8T1TNK7_9STRA</name>
<dbReference type="PANTHER" id="PTHR40866:SF1">
    <property type="entry name" value="BED-TYPE DOMAIN-CONTAINING PROTEIN"/>
    <property type="match status" value="1"/>
</dbReference>
<gene>
    <name evidence="1" type="ORF">JG687_00017322</name>
</gene>
<comment type="caution">
    <text evidence="1">The sequence shown here is derived from an EMBL/GenBank/DDBJ whole genome shotgun (WGS) entry which is preliminary data.</text>
</comment>
<dbReference type="VEuPathDB" id="FungiDB:PC110_g6353"/>
<dbReference type="PANTHER" id="PTHR40866">
    <property type="entry name" value="BED-TYPE DOMAIN-CONTAINING PROTEIN"/>
    <property type="match status" value="1"/>
</dbReference>
<evidence type="ECO:0000313" key="1">
    <source>
        <dbReference type="EMBL" id="KAG6945395.1"/>
    </source>
</evidence>